<dbReference type="InterPro" id="IPR011990">
    <property type="entry name" value="TPR-like_helical_dom_sf"/>
</dbReference>
<gene>
    <name evidence="3" type="ORF">C1SCF055_LOCUS8837</name>
</gene>
<sequence>MQNTVISGLDQWWLATSLLERLLYNCTLITYNSVLNACEKSGQWNSALRIFTQALQHFKVDAFSYSAAISACDSALLYLGGEKGLAWTRALHLEQSMAPVPQNLLCYNGTLSACEKSSHWEFALHSFLQHINRPLKVDGFTLNALLGALARGSQWRWALWILQGQLRWANIISYNTAMLACVESEQWNQLLQLLDELPIAADLITMNTMASGSYSHWIRQLQVLSSYKFSSLEPDILTTNLQLSAAHGGNGWHHALQCFLAQRDRNIITYNASLKALGSASWLRSLWILQSLMEQAPRGLRGDVLTFEACLASCEGQFLQEAKLLNIVSQTSLELKLWNCKNWPRPRGSPTPRRYRMIL</sequence>
<dbReference type="NCBIfam" id="TIGR00756">
    <property type="entry name" value="PPR"/>
    <property type="match status" value="1"/>
</dbReference>
<dbReference type="EMBL" id="CAMXCT020000602">
    <property type="protein sequence ID" value="CAL1134379.1"/>
    <property type="molecule type" value="Genomic_DNA"/>
</dbReference>
<dbReference type="Proteomes" id="UP001152797">
    <property type="component" value="Unassembled WGS sequence"/>
</dbReference>
<dbReference type="EMBL" id="CAMXCT030000602">
    <property type="protein sequence ID" value="CAL4768316.1"/>
    <property type="molecule type" value="Genomic_DNA"/>
</dbReference>
<evidence type="ECO:0000256" key="1">
    <source>
        <dbReference type="ARBA" id="ARBA00022737"/>
    </source>
</evidence>
<dbReference type="PANTHER" id="PTHR47942">
    <property type="entry name" value="TETRATRICOPEPTIDE REPEAT (TPR)-LIKE SUPERFAMILY PROTEIN-RELATED"/>
    <property type="match status" value="1"/>
</dbReference>
<dbReference type="PANTHER" id="PTHR47942:SF63">
    <property type="entry name" value="PENTATRICOPEPTIDE REPEAT-CONTAINING PROTEIN"/>
    <property type="match status" value="1"/>
</dbReference>
<keyword evidence="1" id="KW-0677">Repeat</keyword>
<dbReference type="Gene3D" id="1.25.40.10">
    <property type="entry name" value="Tetratricopeptide repeat domain"/>
    <property type="match status" value="2"/>
</dbReference>
<dbReference type="InterPro" id="IPR002885">
    <property type="entry name" value="PPR_rpt"/>
</dbReference>
<organism evidence="3">
    <name type="scientific">Cladocopium goreaui</name>
    <dbReference type="NCBI Taxonomy" id="2562237"/>
    <lineage>
        <taxon>Eukaryota</taxon>
        <taxon>Sar</taxon>
        <taxon>Alveolata</taxon>
        <taxon>Dinophyceae</taxon>
        <taxon>Suessiales</taxon>
        <taxon>Symbiodiniaceae</taxon>
        <taxon>Cladocopium</taxon>
    </lineage>
</organism>
<dbReference type="EMBL" id="CAMXCT010000602">
    <property type="protein sequence ID" value="CAI3981004.1"/>
    <property type="molecule type" value="Genomic_DNA"/>
</dbReference>
<evidence type="ECO:0000256" key="2">
    <source>
        <dbReference type="PROSITE-ProRule" id="PRU00708"/>
    </source>
</evidence>
<protein>
    <submittedName>
        <fullName evidence="4">Pentatricopeptide repeat-containing protein GUN1, chloroplastic (Pentatricopeptide repeat-containing protein At2g31400) (Protein GENOMES UNCOUPLED 1)</fullName>
    </submittedName>
</protein>
<keyword evidence="5" id="KW-1185">Reference proteome</keyword>
<proteinExistence type="predicted"/>
<feature type="repeat" description="PPR" evidence="2">
    <location>
        <begin position="27"/>
        <end position="57"/>
    </location>
</feature>
<evidence type="ECO:0000313" key="5">
    <source>
        <dbReference type="Proteomes" id="UP001152797"/>
    </source>
</evidence>
<reference evidence="4 5" key="2">
    <citation type="submission" date="2024-05" db="EMBL/GenBank/DDBJ databases">
        <authorList>
            <person name="Chen Y."/>
            <person name="Shah S."/>
            <person name="Dougan E. K."/>
            <person name="Thang M."/>
            <person name="Chan C."/>
        </authorList>
    </citation>
    <scope>NUCLEOTIDE SEQUENCE [LARGE SCALE GENOMIC DNA]</scope>
</reference>
<name>A0A9P1FKW3_9DINO</name>
<dbReference type="PROSITE" id="PS51375">
    <property type="entry name" value="PPR"/>
    <property type="match status" value="1"/>
</dbReference>
<evidence type="ECO:0000313" key="4">
    <source>
        <dbReference type="EMBL" id="CAL4768316.1"/>
    </source>
</evidence>
<accession>A0A9P1FKW3</accession>
<comment type="caution">
    <text evidence="3">The sequence shown here is derived from an EMBL/GenBank/DDBJ whole genome shotgun (WGS) entry which is preliminary data.</text>
</comment>
<dbReference type="AlphaFoldDB" id="A0A9P1FKW3"/>
<dbReference type="Pfam" id="PF01535">
    <property type="entry name" value="PPR"/>
    <property type="match status" value="1"/>
</dbReference>
<evidence type="ECO:0000313" key="3">
    <source>
        <dbReference type="EMBL" id="CAI3981004.1"/>
    </source>
</evidence>
<dbReference type="InterPro" id="IPR051222">
    <property type="entry name" value="PPR/CCM1_RNA-binding"/>
</dbReference>
<reference evidence="3" key="1">
    <citation type="submission" date="2022-10" db="EMBL/GenBank/DDBJ databases">
        <authorList>
            <person name="Chen Y."/>
            <person name="Dougan E. K."/>
            <person name="Chan C."/>
            <person name="Rhodes N."/>
            <person name="Thang M."/>
        </authorList>
    </citation>
    <scope>NUCLEOTIDE SEQUENCE</scope>
</reference>